<dbReference type="Pfam" id="PF07691">
    <property type="entry name" value="PA14"/>
    <property type="match status" value="1"/>
</dbReference>
<dbReference type="Pfam" id="PF01915">
    <property type="entry name" value="Glyco_hydro_3_C"/>
    <property type="match status" value="1"/>
</dbReference>
<evidence type="ECO:0000256" key="8">
    <source>
        <dbReference type="ARBA" id="ARBA00023180"/>
    </source>
</evidence>
<evidence type="ECO:0000256" key="12">
    <source>
        <dbReference type="RuleBase" id="RU361161"/>
    </source>
</evidence>
<comment type="pathway">
    <text evidence="3 12">Glycan metabolism; cellulose degradation.</text>
</comment>
<dbReference type="PROSITE" id="PS50850">
    <property type="entry name" value="MFS"/>
    <property type="match status" value="1"/>
</dbReference>
<keyword evidence="14" id="KW-1133">Transmembrane helix</keyword>
<keyword evidence="8" id="KW-0325">Glycoprotein</keyword>
<dbReference type="Gene3D" id="3.40.50.1700">
    <property type="entry name" value="Glycoside hydrolase family 3 C-terminal domain"/>
    <property type="match status" value="1"/>
</dbReference>
<keyword evidence="14" id="KW-0812">Transmembrane</keyword>
<feature type="transmembrane region" description="Helical" evidence="14">
    <location>
        <begin position="1023"/>
        <end position="1040"/>
    </location>
</feature>
<dbReference type="Pfam" id="PF14310">
    <property type="entry name" value="Fn3-like"/>
    <property type="match status" value="1"/>
</dbReference>
<feature type="domain" description="Major facilitator superfamily (MFS) profile" evidence="15">
    <location>
        <begin position="953"/>
        <end position="1327"/>
    </location>
</feature>
<dbReference type="EC" id="3.2.1.21" evidence="5 12"/>
<feature type="transmembrane region" description="Helical" evidence="14">
    <location>
        <begin position="954"/>
        <end position="974"/>
    </location>
</feature>
<feature type="transmembrane region" description="Helical" evidence="14">
    <location>
        <begin position="1112"/>
        <end position="1136"/>
    </location>
</feature>
<feature type="transmembrane region" description="Helical" evidence="14">
    <location>
        <begin position="1305"/>
        <end position="1323"/>
    </location>
</feature>
<dbReference type="InterPro" id="IPR011658">
    <property type="entry name" value="PA14_dom"/>
</dbReference>
<feature type="transmembrane region" description="Helical" evidence="14">
    <location>
        <begin position="1412"/>
        <end position="1433"/>
    </location>
</feature>
<evidence type="ECO:0000259" key="16">
    <source>
        <dbReference type="PROSITE" id="PS51820"/>
    </source>
</evidence>
<dbReference type="InterPro" id="IPR050288">
    <property type="entry name" value="Cellulose_deg_GH3"/>
</dbReference>
<feature type="transmembrane region" description="Helical" evidence="14">
    <location>
        <begin position="1079"/>
        <end position="1100"/>
    </location>
</feature>
<evidence type="ECO:0000313" key="18">
    <source>
        <dbReference type="Proteomes" id="UP000053095"/>
    </source>
</evidence>
<feature type="transmembrane region" description="Helical" evidence="14">
    <location>
        <begin position="1221"/>
        <end position="1240"/>
    </location>
</feature>
<reference evidence="18" key="1">
    <citation type="journal article" date="2015" name="Genome Announc.">
        <title>Draft genome sequence of Talaromyces cellulolyticus strain Y-94, a source of lignocellulosic biomass-degrading enzymes.</title>
        <authorList>
            <person name="Fujii T."/>
            <person name="Koike H."/>
            <person name="Sawayama S."/>
            <person name="Yano S."/>
            <person name="Inoue H."/>
        </authorList>
    </citation>
    <scope>NUCLEOTIDE SEQUENCE [LARGE SCALE GENOMIC DNA]</scope>
    <source>
        <strain evidence="18">Y-94</strain>
    </source>
</reference>
<dbReference type="Gene3D" id="1.20.1250.20">
    <property type="entry name" value="MFS general substrate transporter like domains"/>
    <property type="match status" value="2"/>
</dbReference>
<dbReference type="Pfam" id="PF07690">
    <property type="entry name" value="MFS_1"/>
    <property type="match status" value="2"/>
</dbReference>
<evidence type="ECO:0000256" key="6">
    <source>
        <dbReference type="ARBA" id="ARBA00022801"/>
    </source>
</evidence>
<evidence type="ECO:0000256" key="5">
    <source>
        <dbReference type="ARBA" id="ARBA00012744"/>
    </source>
</evidence>
<feature type="domain" description="PA14" evidence="16">
    <location>
        <begin position="460"/>
        <end position="614"/>
    </location>
</feature>
<dbReference type="EMBL" id="DF933846">
    <property type="protein sequence ID" value="GAM43399.1"/>
    <property type="molecule type" value="Genomic_DNA"/>
</dbReference>
<dbReference type="GO" id="GO:0022857">
    <property type="term" value="F:transmembrane transporter activity"/>
    <property type="evidence" value="ECO:0007669"/>
    <property type="project" value="InterPro"/>
</dbReference>
<dbReference type="Pfam" id="PF00933">
    <property type="entry name" value="Glyco_hydro_3"/>
    <property type="match status" value="1"/>
</dbReference>
<evidence type="ECO:0000256" key="11">
    <source>
        <dbReference type="ARBA" id="ARBA00023326"/>
    </source>
</evidence>
<keyword evidence="7" id="KW-0136">Cellulose degradation</keyword>
<evidence type="ECO:0000256" key="1">
    <source>
        <dbReference type="ARBA" id="ARBA00000448"/>
    </source>
</evidence>
<dbReference type="GO" id="GO:0008422">
    <property type="term" value="F:beta-glucosidase activity"/>
    <property type="evidence" value="ECO:0007669"/>
    <property type="project" value="UniProtKB-EC"/>
</dbReference>
<feature type="transmembrane region" description="Helical" evidence="14">
    <location>
        <begin position="1538"/>
        <end position="1559"/>
    </location>
</feature>
<dbReference type="CDD" id="cd17316">
    <property type="entry name" value="MFS_SV2_like"/>
    <property type="match status" value="1"/>
</dbReference>
<dbReference type="PROSITE" id="PS51820">
    <property type="entry name" value="PA14"/>
    <property type="match status" value="1"/>
</dbReference>
<protein>
    <recommendedName>
        <fullName evidence="5 12">beta-glucosidase</fullName>
        <ecNumber evidence="5 12">3.2.1.21</ecNumber>
    </recommendedName>
</protein>
<keyword evidence="18" id="KW-1185">Reference proteome</keyword>
<feature type="transmembrane region" description="Helical" evidence="14">
    <location>
        <begin position="1046"/>
        <end position="1067"/>
    </location>
</feature>
<dbReference type="InterPro" id="IPR026891">
    <property type="entry name" value="Fn3-like"/>
</dbReference>
<feature type="transmembrane region" description="Helical" evidence="14">
    <location>
        <begin position="1440"/>
        <end position="1459"/>
    </location>
</feature>
<dbReference type="SMART" id="SM01217">
    <property type="entry name" value="Fn3_like"/>
    <property type="match status" value="1"/>
</dbReference>
<evidence type="ECO:0000256" key="9">
    <source>
        <dbReference type="ARBA" id="ARBA00023277"/>
    </source>
</evidence>
<evidence type="ECO:0000256" key="2">
    <source>
        <dbReference type="ARBA" id="ARBA00004141"/>
    </source>
</evidence>
<organism evidence="17 18">
    <name type="scientific">Talaromyces pinophilus</name>
    <name type="common">Penicillium pinophilum</name>
    <dbReference type="NCBI Taxonomy" id="128442"/>
    <lineage>
        <taxon>Eukaryota</taxon>
        <taxon>Fungi</taxon>
        <taxon>Dikarya</taxon>
        <taxon>Ascomycota</taxon>
        <taxon>Pezizomycotina</taxon>
        <taxon>Eurotiomycetes</taxon>
        <taxon>Eurotiomycetidae</taxon>
        <taxon>Eurotiales</taxon>
        <taxon>Trichocomaceae</taxon>
        <taxon>Talaromyces</taxon>
        <taxon>Talaromyces sect. Talaromyces</taxon>
    </lineage>
</organism>
<dbReference type="InterPro" id="IPR001764">
    <property type="entry name" value="Glyco_hydro_3_N"/>
</dbReference>
<dbReference type="InterPro" id="IPR011701">
    <property type="entry name" value="MFS"/>
</dbReference>
<dbReference type="InterPro" id="IPR017853">
    <property type="entry name" value="GH"/>
</dbReference>
<dbReference type="SMART" id="SM00758">
    <property type="entry name" value="PA14"/>
    <property type="match status" value="1"/>
</dbReference>
<feature type="region of interest" description="Disordered" evidence="13">
    <location>
        <begin position="37"/>
        <end position="62"/>
    </location>
</feature>
<dbReference type="Gene3D" id="2.60.40.10">
    <property type="entry name" value="Immunoglobulins"/>
    <property type="match status" value="1"/>
</dbReference>
<dbReference type="PANTHER" id="PTHR42715:SF10">
    <property type="entry name" value="BETA-GLUCOSIDASE"/>
    <property type="match status" value="1"/>
</dbReference>
<dbReference type="InterPro" id="IPR013783">
    <property type="entry name" value="Ig-like_fold"/>
</dbReference>
<dbReference type="InterPro" id="IPR019800">
    <property type="entry name" value="Glyco_hydro_3_AS"/>
</dbReference>
<evidence type="ECO:0000256" key="10">
    <source>
        <dbReference type="ARBA" id="ARBA00023295"/>
    </source>
</evidence>
<dbReference type="Gene3D" id="2.60.120.260">
    <property type="entry name" value="Galactose-binding domain-like"/>
    <property type="match status" value="1"/>
</dbReference>
<dbReference type="SUPFAM" id="SSF52279">
    <property type="entry name" value="Beta-D-glucan exohydrolase, C-terminal domain"/>
    <property type="match status" value="1"/>
</dbReference>
<keyword evidence="11 12" id="KW-0624">Polysaccharide degradation</keyword>
<dbReference type="GO" id="GO:0030245">
    <property type="term" value="P:cellulose catabolic process"/>
    <property type="evidence" value="ECO:0007669"/>
    <property type="project" value="UniProtKB-UniPathway"/>
</dbReference>
<evidence type="ECO:0000259" key="15">
    <source>
        <dbReference type="PROSITE" id="PS50850"/>
    </source>
</evidence>
<dbReference type="InterPro" id="IPR036259">
    <property type="entry name" value="MFS_trans_sf"/>
</dbReference>
<feature type="transmembrane region" description="Helical" evidence="14">
    <location>
        <begin position="1372"/>
        <end position="1392"/>
    </location>
</feature>
<keyword evidence="14" id="KW-0472">Membrane</keyword>
<name>A0A0B8MYU1_TALPI</name>
<dbReference type="SUPFAM" id="SSF103473">
    <property type="entry name" value="MFS general substrate transporter"/>
    <property type="match status" value="2"/>
</dbReference>
<feature type="transmembrane region" description="Helical" evidence="14">
    <location>
        <begin position="1190"/>
        <end position="1209"/>
    </location>
</feature>
<dbReference type="InterPro" id="IPR020846">
    <property type="entry name" value="MFS_dom"/>
</dbReference>
<evidence type="ECO:0000256" key="14">
    <source>
        <dbReference type="SAM" id="Phobius"/>
    </source>
</evidence>
<dbReference type="Gene3D" id="3.20.20.300">
    <property type="entry name" value="Glycoside hydrolase, family 3, N-terminal domain"/>
    <property type="match status" value="1"/>
</dbReference>
<dbReference type="Proteomes" id="UP000053095">
    <property type="component" value="Unassembled WGS sequence"/>
</dbReference>
<dbReference type="PANTHER" id="PTHR42715">
    <property type="entry name" value="BETA-GLUCOSIDASE"/>
    <property type="match status" value="1"/>
</dbReference>
<evidence type="ECO:0000313" key="17">
    <source>
        <dbReference type="EMBL" id="GAM43399.1"/>
    </source>
</evidence>
<dbReference type="InterPro" id="IPR037524">
    <property type="entry name" value="PA14/GLEYA"/>
</dbReference>
<dbReference type="InterPro" id="IPR002772">
    <property type="entry name" value="Glyco_hydro_3_C"/>
</dbReference>
<accession>A0A0B8MYU1</accession>
<dbReference type="InterPro" id="IPR036962">
    <property type="entry name" value="Glyco_hydro_3_N_sf"/>
</dbReference>
<comment type="catalytic activity">
    <reaction evidence="1 12">
        <text>Hydrolysis of terminal, non-reducing beta-D-glucosyl residues with release of beta-D-glucose.</text>
        <dbReference type="EC" id="3.2.1.21"/>
    </reaction>
</comment>
<evidence type="ECO:0000256" key="13">
    <source>
        <dbReference type="SAM" id="MobiDB-lite"/>
    </source>
</evidence>
<dbReference type="PROSITE" id="PS00775">
    <property type="entry name" value="GLYCOSYL_HYDROL_F3"/>
    <property type="match status" value="1"/>
</dbReference>
<dbReference type="PRINTS" id="PR00133">
    <property type="entry name" value="GLHYDRLASE3"/>
</dbReference>
<keyword evidence="6 12" id="KW-0378">Hydrolase</keyword>
<dbReference type="FunFam" id="2.60.40.10:FF:000495">
    <property type="entry name" value="Periplasmic beta-glucosidase"/>
    <property type="match status" value="1"/>
</dbReference>
<dbReference type="GO" id="GO:0016020">
    <property type="term" value="C:membrane"/>
    <property type="evidence" value="ECO:0007669"/>
    <property type="project" value="UniProtKB-SubCell"/>
</dbReference>
<gene>
    <name evidence="17" type="ORF">TCE0_050r18181</name>
</gene>
<sequence>MSIVKKGSAMEAGGVSVAPAAEEPELDLSVCINEVTESRKDGTSASESFEDLGEAQDRAHHEEQPTFTALLHELTLEEKVTLLSGIDFVSSSPVPRLNIPSLKVVDSVNGVKGSEIHHGTPTAVFPSSTLYGATWNNSLMEELGKSLAHQAKLKSAQVILGPTINIHRDPRGGRNFECFSEDPLLSGQLAAAVVCGIQSQGLAACPKHFACNESEFKRRQYNVAESHNSRTLREIYLGAFQELLRKSEPHGLMVSYNKLNGIHTTENVFLKEVLRDEWAYNGCLISDWFATKSSVAAINASLDLEMPGPAVFRGQRLVEDVRKGLVDEKAVDKCVTRVLELIDATKTCHSQAAERGEIDLETNALALKIASEGIILLKNEKNYLPLDMRQAPKIAVIGVHAVEPVISGGGSASAPPQYLQRPLDCLKEAHPVPSLVDYARGVNTNRIIPMVPLDRTTSKSGKPGFDISYFNQGCDTPVHTEHQHVPVVAMVRNLKPGLKEPGFSYQISTTITPTSTGRHTLAARITGAFSLFVEDKCVLSSSTQPEVSMEDFLFEPVRLERRVSLPMAAGKPYLVRLLTQARIAKENDYEPNPHGAILCYEEYMNDRTSISEAVQIAASSDVSIIFAGRNHEYESEGFDLDTISLPERQIKLIKAVAAVSEKTVLVLNCGNPIDVSPIIDDVDAVLNAHFPGQEGGQALTNILTGKTNPSGRLATTWPKKFDEKHIPTFNNFPATLNENGEYTLKYAEGIQIGYRHPDVTQTAQWEFGFGLSYTTFEHYDLVIDKTSQSDIKLSVQVKNTGSFPGHEVVQVYVVPPASEKTWRPARELKGYEKIWVLPGKSETVETFLDQKHAFSYWDEEVNKWRLEPGTYRLVVGSLEKCFEVEEEDYNTPSVELADFAPFGNILNATDGSTKQPIPSRGDRQDDTVFTSDHPPVSSETAVVDSFPDGGARSWLVVMGSFFLLMASYGMMNSVGVFQSYLETNQLSSYSSTDVGWISSSFVFVALLLGVYIGPLFDSHGPKVLVYGGSVIFMLSLFLFAECKQYWQFLLSFGILGGIGAALVSTVAMACVPHWFEIRAGMAIGTALAGSGLGGIVFPFVMRAGFSNIGFKWTMRVLAFVVGCLCLLGSFMVRARLPRKKSSKTVIDLRCFKDLKFTWMTVSTFSLELQYFSLLGMFPTYITAQGFTTDLSVILVVILNVFGTIGRLVAGRIADRYGRFNTLTVAVFLTTIWLFVLLYPFQKSVPVLYIFSLIGPSAAIALEDLPADARGILSGVFEGGTAMGNLLASTMYRALVPTTKHGWRSLYWFGAGPPLLIIIFRWWLPETNHFLMTKAEREARTRQKADTETGDAKKTSEFKTFIHDSAKSIKENWLLLLYMFLLMTGFNACAHGASDLYPTFLKNQVQLDAEHTAIISILGNLGACFGGITLGYVSGFLGRRLTMICACIVGAAILPAYTLTRGMKIGACVFFQSFTTIGVWGPIPIHLVTLAPYTLRTLLVGLTYQLGNLASSPIATAESIYGEKYPLAPALDGTKRYDYGRAIAIFTAVAWAYMLLFLFLGPEASQDEEMHDVDVMVYAGGSVSEPSSPADMIEKGSAICEYECDDGKAESFLNSKLA</sequence>
<keyword evidence="10 12" id="KW-0326">Glycosidase</keyword>
<comment type="similarity">
    <text evidence="4 12">Belongs to the glycosyl hydrolase 3 family.</text>
</comment>
<feature type="transmembrane region" description="Helical" evidence="14">
    <location>
        <begin position="994"/>
        <end position="1016"/>
    </location>
</feature>
<evidence type="ECO:0000256" key="4">
    <source>
        <dbReference type="ARBA" id="ARBA00005336"/>
    </source>
</evidence>
<evidence type="ECO:0000256" key="3">
    <source>
        <dbReference type="ARBA" id="ARBA00004987"/>
    </source>
</evidence>
<keyword evidence="9 12" id="KW-0119">Carbohydrate metabolism</keyword>
<dbReference type="UniPathway" id="UPA00696"/>
<dbReference type="InterPro" id="IPR036881">
    <property type="entry name" value="Glyco_hydro_3_C_sf"/>
</dbReference>
<proteinExistence type="inferred from homology"/>
<dbReference type="SUPFAM" id="SSF51445">
    <property type="entry name" value="(Trans)glycosidases"/>
    <property type="match status" value="1"/>
</dbReference>
<evidence type="ECO:0000256" key="7">
    <source>
        <dbReference type="ARBA" id="ARBA00023001"/>
    </source>
</evidence>
<comment type="subcellular location">
    <subcellularLocation>
        <location evidence="2">Membrane</location>
        <topology evidence="2">Multi-pass membrane protein</topology>
    </subcellularLocation>
</comment>